<proteinExistence type="predicted"/>
<accession>A0A380PBH2</accession>
<dbReference type="GeneID" id="300117033"/>
<gene>
    <name evidence="2" type="ORF">NCTC7807_05746</name>
</gene>
<evidence type="ECO:0000313" key="2">
    <source>
        <dbReference type="EMBL" id="SUP62579.1"/>
    </source>
</evidence>
<dbReference type="Proteomes" id="UP000254150">
    <property type="component" value="Unassembled WGS sequence"/>
</dbReference>
<protein>
    <submittedName>
        <fullName evidence="2">Uncharacterized protein</fullName>
    </submittedName>
</protein>
<evidence type="ECO:0000256" key="1">
    <source>
        <dbReference type="SAM" id="MobiDB-lite"/>
    </source>
</evidence>
<name>A0A380PBH2_STRGR</name>
<feature type="region of interest" description="Disordered" evidence="1">
    <location>
        <begin position="1"/>
        <end position="26"/>
    </location>
</feature>
<dbReference type="AlphaFoldDB" id="A0A380PBH2"/>
<dbReference type="EMBL" id="UHID01000009">
    <property type="protein sequence ID" value="SUP62579.1"/>
    <property type="molecule type" value="Genomic_DNA"/>
</dbReference>
<feature type="compositionally biased region" description="Basic and acidic residues" evidence="1">
    <location>
        <begin position="1"/>
        <end position="11"/>
    </location>
</feature>
<reference evidence="2 3" key="1">
    <citation type="submission" date="2018-06" db="EMBL/GenBank/DDBJ databases">
        <authorList>
            <consortium name="Pathogen Informatics"/>
            <person name="Doyle S."/>
        </authorList>
    </citation>
    <scope>NUCLEOTIDE SEQUENCE [LARGE SCALE GENOMIC DNA]</scope>
    <source>
        <strain evidence="2 3">NCTC7807</strain>
    </source>
</reference>
<dbReference type="RefSeq" id="WP_100452698.1">
    <property type="nucleotide sequence ID" value="NZ_UHID01000009.1"/>
</dbReference>
<dbReference type="Gene3D" id="2.60.40.2880">
    <property type="entry name" value="MmpS1-5, C-terminal soluble domain"/>
    <property type="match status" value="1"/>
</dbReference>
<evidence type="ECO:0000313" key="3">
    <source>
        <dbReference type="Proteomes" id="UP000254150"/>
    </source>
</evidence>
<dbReference type="InterPro" id="IPR038468">
    <property type="entry name" value="MmpS_C"/>
</dbReference>
<sequence>MSEYDQGRGRWGDAGGLDGAITGSPRFSVTGGGTRLRVEYRVEGRGVVELNYAPKGEEGEEEVSVGQPRLPWRQEVTMRGPVAIPVLSATLDEDGGRADLVVTVDGRERARVTVSGASATGVCVADPGV</sequence>
<organism evidence="2 3">
    <name type="scientific">Streptomyces griseus</name>
    <dbReference type="NCBI Taxonomy" id="1911"/>
    <lineage>
        <taxon>Bacteria</taxon>
        <taxon>Bacillati</taxon>
        <taxon>Actinomycetota</taxon>
        <taxon>Actinomycetes</taxon>
        <taxon>Kitasatosporales</taxon>
        <taxon>Streptomycetaceae</taxon>
        <taxon>Streptomyces</taxon>
    </lineage>
</organism>